<accession>A0AAV0UM45</accession>
<keyword evidence="2" id="KW-1185">Reference proteome</keyword>
<comment type="caution">
    <text evidence="1">The sequence shown here is derived from an EMBL/GenBank/DDBJ whole genome shotgun (WGS) entry which is preliminary data.</text>
</comment>
<protein>
    <recommendedName>
        <fullName evidence="3">Retrotransposon gag domain-containing protein</fullName>
    </recommendedName>
</protein>
<organism evidence="1 2">
    <name type="scientific">Hyaloperonospora brassicae</name>
    <name type="common">Brassica downy mildew</name>
    <name type="synonym">Peronospora brassicae</name>
    <dbReference type="NCBI Taxonomy" id="162125"/>
    <lineage>
        <taxon>Eukaryota</taxon>
        <taxon>Sar</taxon>
        <taxon>Stramenopiles</taxon>
        <taxon>Oomycota</taxon>
        <taxon>Peronosporomycetes</taxon>
        <taxon>Peronosporales</taxon>
        <taxon>Peronosporaceae</taxon>
        <taxon>Hyaloperonospora</taxon>
    </lineage>
</organism>
<evidence type="ECO:0000313" key="1">
    <source>
        <dbReference type="EMBL" id="CAI5738007.1"/>
    </source>
</evidence>
<sequence>MAQGLGEQALANLLGCPPEQHVPQLEQFEKFVLGQRLAASEAQSHVVAKSIGKTHDELLREQARNEALNRTVEVLSARSSPPRPIRMDAPKFDGFAARTIVHWLLAMEQCGVAQLIEDDSQMVSYAMSHLRGKASEWAYSALLADSKAFGSWAIFKTKIRAMY</sequence>
<dbReference type="Proteomes" id="UP001162031">
    <property type="component" value="Unassembled WGS sequence"/>
</dbReference>
<name>A0AAV0UM45_HYABA</name>
<dbReference type="EMBL" id="CANTFL010001353">
    <property type="protein sequence ID" value="CAI5738007.1"/>
    <property type="molecule type" value="Genomic_DNA"/>
</dbReference>
<evidence type="ECO:0008006" key="3">
    <source>
        <dbReference type="Google" id="ProtNLM"/>
    </source>
</evidence>
<dbReference type="AlphaFoldDB" id="A0AAV0UM45"/>
<proteinExistence type="predicted"/>
<gene>
    <name evidence="1" type="ORF">HBR001_LOCUS7343</name>
</gene>
<reference evidence="1" key="1">
    <citation type="submission" date="2022-12" db="EMBL/GenBank/DDBJ databases">
        <authorList>
            <person name="Webb A."/>
        </authorList>
    </citation>
    <scope>NUCLEOTIDE SEQUENCE</scope>
    <source>
        <strain evidence="1">Hp1</strain>
    </source>
</reference>
<evidence type="ECO:0000313" key="2">
    <source>
        <dbReference type="Proteomes" id="UP001162031"/>
    </source>
</evidence>